<feature type="domain" description="N-acetyltransferase" evidence="1">
    <location>
        <begin position="5"/>
        <end position="146"/>
    </location>
</feature>
<dbReference type="InterPro" id="IPR000182">
    <property type="entry name" value="GNAT_dom"/>
</dbReference>
<dbReference type="SUPFAM" id="SSF55729">
    <property type="entry name" value="Acyl-CoA N-acyltransferases (Nat)"/>
    <property type="match status" value="1"/>
</dbReference>
<reference evidence="2" key="1">
    <citation type="submission" date="2018-05" db="EMBL/GenBank/DDBJ databases">
        <authorList>
            <person name="Lanie J.A."/>
            <person name="Ng W.-L."/>
            <person name="Kazmierczak K.M."/>
            <person name="Andrzejewski T.M."/>
            <person name="Davidsen T.M."/>
            <person name="Wayne K.J."/>
            <person name="Tettelin H."/>
            <person name="Glass J.I."/>
            <person name="Rusch D."/>
            <person name="Podicherti R."/>
            <person name="Tsui H.-C.T."/>
            <person name="Winkler M.E."/>
        </authorList>
    </citation>
    <scope>NUCLEOTIDE SEQUENCE</scope>
</reference>
<evidence type="ECO:0000313" key="2">
    <source>
        <dbReference type="EMBL" id="SVC74523.1"/>
    </source>
</evidence>
<name>A0A382PMC1_9ZZZZ</name>
<dbReference type="PROSITE" id="PS51186">
    <property type="entry name" value="GNAT"/>
    <property type="match status" value="1"/>
</dbReference>
<organism evidence="2">
    <name type="scientific">marine metagenome</name>
    <dbReference type="NCBI Taxonomy" id="408172"/>
    <lineage>
        <taxon>unclassified sequences</taxon>
        <taxon>metagenomes</taxon>
        <taxon>ecological metagenomes</taxon>
    </lineage>
</organism>
<dbReference type="EMBL" id="UINC01108430">
    <property type="protein sequence ID" value="SVC74523.1"/>
    <property type="molecule type" value="Genomic_DNA"/>
</dbReference>
<accession>A0A382PMC1</accession>
<evidence type="ECO:0000259" key="1">
    <source>
        <dbReference type="PROSITE" id="PS51186"/>
    </source>
</evidence>
<dbReference type="InterPro" id="IPR016181">
    <property type="entry name" value="Acyl_CoA_acyltransferase"/>
</dbReference>
<proteinExistence type="predicted"/>
<dbReference type="GO" id="GO:0016747">
    <property type="term" value="F:acyltransferase activity, transferring groups other than amino-acyl groups"/>
    <property type="evidence" value="ECO:0007669"/>
    <property type="project" value="InterPro"/>
</dbReference>
<dbReference type="Gene3D" id="3.40.630.30">
    <property type="match status" value="1"/>
</dbReference>
<gene>
    <name evidence="2" type="ORF">METZ01_LOCUS327377</name>
</gene>
<sequence>MDDAVAIRWGVSASDLGEVRRCSLYPFMAPSAELDAEMMANPDTVFAGAFDGDTPIGCIAVLPESKYDCGLRIRWFGVLESERCRGIGTRLVESTQEYAAQRSESLWADVRIKAIPVYERLGFEPLGDFFDLPKIGTHRVMKWASSGLRP</sequence>
<dbReference type="Pfam" id="PF00583">
    <property type="entry name" value="Acetyltransf_1"/>
    <property type="match status" value="1"/>
</dbReference>
<dbReference type="AlphaFoldDB" id="A0A382PMC1"/>
<dbReference type="CDD" id="cd04301">
    <property type="entry name" value="NAT_SF"/>
    <property type="match status" value="1"/>
</dbReference>
<protein>
    <recommendedName>
        <fullName evidence="1">N-acetyltransferase domain-containing protein</fullName>
    </recommendedName>
</protein>